<evidence type="ECO:0000256" key="2">
    <source>
        <dbReference type="SAM" id="Phobius"/>
    </source>
</evidence>
<keyword evidence="2" id="KW-1133">Transmembrane helix</keyword>
<dbReference type="PANTHER" id="PTHR30486:SF6">
    <property type="entry name" value="TYPE IV PILUS RETRACTATION ATPASE PILT"/>
    <property type="match status" value="1"/>
</dbReference>
<evidence type="ECO:0000313" key="4">
    <source>
        <dbReference type="EMBL" id="OOZ33975.1"/>
    </source>
</evidence>
<dbReference type="GO" id="GO:0016887">
    <property type="term" value="F:ATP hydrolysis activity"/>
    <property type="evidence" value="ECO:0007669"/>
    <property type="project" value="InterPro"/>
</dbReference>
<evidence type="ECO:0000313" key="5">
    <source>
        <dbReference type="Proteomes" id="UP000190896"/>
    </source>
</evidence>
<comment type="similarity">
    <text evidence="1">Belongs to the GSP E family.</text>
</comment>
<dbReference type="AlphaFoldDB" id="A0A1T2KMB4"/>
<dbReference type="EMBL" id="MPRJ01000122">
    <property type="protein sequence ID" value="OOZ33975.1"/>
    <property type="molecule type" value="Genomic_DNA"/>
</dbReference>
<reference evidence="4 5" key="1">
    <citation type="submission" date="2016-11" db="EMBL/GenBank/DDBJ databases">
        <title>Mixed transmission modes and dynamic genome evolution in an obligate animal-bacterial symbiosis.</title>
        <authorList>
            <person name="Russell S.L."/>
            <person name="Corbett-Detig R.B."/>
            <person name="Cavanaugh C.M."/>
        </authorList>
    </citation>
    <scope>NUCLEOTIDE SEQUENCE [LARGE SCALE GENOMIC DNA]</scope>
    <source>
        <strain evidence="4">Se-Cadez</strain>
    </source>
</reference>
<sequence>MGRLERLTRKLQAELGNEIVSALKDGSVTDIYLNDDGAVWVHRVGEAKKVLTQMSATQADNLIRTVASMSGGMITDKRPVVEARLPNGERFIGDMAPISRHPTFCIRKPARVVYTLESYVGKGMMTEAQHQAITEAVTNRKNILVVGGTGSGKTTLTAIVDDALLFAFFFFFFFFGIEQLFDRDREYHSQAHGTRRTVCVVIIGKLNRGVVEIEAVFSHHINIEG</sequence>
<feature type="domain" description="Bacterial type II secretion system protein E" evidence="3">
    <location>
        <begin position="17"/>
        <end position="156"/>
    </location>
</feature>
<dbReference type="InterPro" id="IPR050921">
    <property type="entry name" value="T4SS_GSP_E_ATPase"/>
</dbReference>
<evidence type="ECO:0000256" key="1">
    <source>
        <dbReference type="ARBA" id="ARBA00006611"/>
    </source>
</evidence>
<dbReference type="PANTHER" id="PTHR30486">
    <property type="entry name" value="TWITCHING MOTILITY PROTEIN PILT"/>
    <property type="match status" value="1"/>
</dbReference>
<dbReference type="InterPro" id="IPR027417">
    <property type="entry name" value="P-loop_NTPase"/>
</dbReference>
<dbReference type="InterPro" id="IPR001482">
    <property type="entry name" value="T2SS/T4SS_dom"/>
</dbReference>
<keyword evidence="5" id="KW-1185">Reference proteome</keyword>
<dbReference type="Gene3D" id="3.30.450.90">
    <property type="match status" value="1"/>
</dbReference>
<dbReference type="Proteomes" id="UP000190896">
    <property type="component" value="Unassembled WGS sequence"/>
</dbReference>
<dbReference type="SUPFAM" id="SSF52540">
    <property type="entry name" value="P-loop containing nucleoside triphosphate hydrolases"/>
    <property type="match status" value="1"/>
</dbReference>
<proteinExistence type="inferred from homology"/>
<comment type="caution">
    <text evidence="4">The sequence shown here is derived from an EMBL/GenBank/DDBJ whole genome shotgun (WGS) entry which is preliminary data.</text>
</comment>
<dbReference type="RefSeq" id="WP_078488308.1">
    <property type="nucleotide sequence ID" value="NZ_MPRJ01000122.1"/>
</dbReference>
<keyword evidence="2" id="KW-0812">Transmembrane</keyword>
<feature type="transmembrane region" description="Helical" evidence="2">
    <location>
        <begin position="163"/>
        <end position="181"/>
    </location>
</feature>
<gene>
    <name evidence="4" type="ORF">BOW51_12385</name>
</gene>
<organism evidence="4 5">
    <name type="scientific">Solemya velesiana gill symbiont</name>
    <dbReference type="NCBI Taxonomy" id="1918948"/>
    <lineage>
        <taxon>Bacteria</taxon>
        <taxon>Pseudomonadati</taxon>
        <taxon>Pseudomonadota</taxon>
        <taxon>Gammaproteobacteria</taxon>
        <taxon>sulfur-oxidizing symbionts</taxon>
    </lineage>
</organism>
<accession>A0A1T2KMB4</accession>
<keyword evidence="2" id="KW-0472">Membrane</keyword>
<evidence type="ECO:0000259" key="3">
    <source>
        <dbReference type="Pfam" id="PF00437"/>
    </source>
</evidence>
<protein>
    <recommendedName>
        <fullName evidence="3">Bacterial type II secretion system protein E domain-containing protein</fullName>
    </recommendedName>
</protein>
<dbReference type="Pfam" id="PF00437">
    <property type="entry name" value="T2SSE"/>
    <property type="match status" value="1"/>
</dbReference>
<dbReference type="OrthoDB" id="9810761at2"/>
<name>A0A1T2KMB4_9GAMM</name>
<dbReference type="Gene3D" id="3.40.50.300">
    <property type="entry name" value="P-loop containing nucleotide triphosphate hydrolases"/>
    <property type="match status" value="1"/>
</dbReference>